<dbReference type="Proteomes" id="UP000256913">
    <property type="component" value="Unassembled WGS sequence"/>
</dbReference>
<proteinExistence type="predicted"/>
<dbReference type="AlphaFoldDB" id="A0A3D9Z9N0"/>
<dbReference type="PROSITE" id="PS51257">
    <property type="entry name" value="PROKAR_LIPOPROTEIN"/>
    <property type="match status" value="1"/>
</dbReference>
<keyword evidence="3" id="KW-1185">Reference proteome</keyword>
<evidence type="ECO:0000313" key="3">
    <source>
        <dbReference type="Proteomes" id="UP000256913"/>
    </source>
</evidence>
<organism evidence="2 3">
    <name type="scientific">Asanoa ferruginea</name>
    <dbReference type="NCBI Taxonomy" id="53367"/>
    <lineage>
        <taxon>Bacteria</taxon>
        <taxon>Bacillati</taxon>
        <taxon>Actinomycetota</taxon>
        <taxon>Actinomycetes</taxon>
        <taxon>Micromonosporales</taxon>
        <taxon>Micromonosporaceae</taxon>
        <taxon>Asanoa</taxon>
    </lineage>
</organism>
<evidence type="ECO:0000256" key="1">
    <source>
        <dbReference type="SAM" id="SignalP"/>
    </source>
</evidence>
<name>A0A3D9Z9N0_9ACTN</name>
<dbReference type="RefSeq" id="WP_116065977.1">
    <property type="nucleotide sequence ID" value="NZ_BONB01000076.1"/>
</dbReference>
<dbReference type="EMBL" id="QUMQ01000001">
    <property type="protein sequence ID" value="REF94106.1"/>
    <property type="molecule type" value="Genomic_DNA"/>
</dbReference>
<evidence type="ECO:0008006" key="4">
    <source>
        <dbReference type="Google" id="ProtNLM"/>
    </source>
</evidence>
<sequence>MRRLLVATFAIGALALGACTATEAEPAPAGASQTGEDFNAAMFKANCAEAAKINDDGAAAFNAGVDTMLDLAADGDQAALAAAEQDLRAMLTAWSGKLTEMSGRPVAPGALEEGAATLEKIADGSAATGEAKELVAHVGNKIRAACAGSS</sequence>
<feature type="signal peptide" evidence="1">
    <location>
        <begin position="1"/>
        <end position="20"/>
    </location>
</feature>
<keyword evidence="1" id="KW-0732">Signal</keyword>
<feature type="chain" id="PRO_5039653237" description="Small secreted protein" evidence="1">
    <location>
        <begin position="21"/>
        <end position="150"/>
    </location>
</feature>
<accession>A0A3D9Z9N0</accession>
<reference evidence="2 3" key="1">
    <citation type="submission" date="2018-08" db="EMBL/GenBank/DDBJ databases">
        <title>Sequencing the genomes of 1000 actinobacteria strains.</title>
        <authorList>
            <person name="Klenk H.-P."/>
        </authorList>
    </citation>
    <scope>NUCLEOTIDE SEQUENCE [LARGE SCALE GENOMIC DNA]</scope>
    <source>
        <strain evidence="2 3">DSM 44099</strain>
    </source>
</reference>
<protein>
    <recommendedName>
        <fullName evidence="4">Small secreted protein</fullName>
    </recommendedName>
</protein>
<comment type="caution">
    <text evidence="2">The sequence shown here is derived from an EMBL/GenBank/DDBJ whole genome shotgun (WGS) entry which is preliminary data.</text>
</comment>
<evidence type="ECO:0000313" key="2">
    <source>
        <dbReference type="EMBL" id="REF94106.1"/>
    </source>
</evidence>
<gene>
    <name evidence="2" type="ORF">DFJ67_0015</name>
</gene>